<dbReference type="GO" id="GO:0071972">
    <property type="term" value="F:peptidoglycan L,D-transpeptidase activity"/>
    <property type="evidence" value="ECO:0007669"/>
    <property type="project" value="TreeGrafter"/>
</dbReference>
<dbReference type="PANTHER" id="PTHR30627:SF2">
    <property type="entry name" value="PEPTIDOGLYCAN D,D-TRANSPEPTIDASE MRDA"/>
    <property type="match status" value="1"/>
</dbReference>
<dbReference type="GO" id="GO:0009002">
    <property type="term" value="F:serine-type D-Ala-D-Ala carboxypeptidase activity"/>
    <property type="evidence" value="ECO:0007669"/>
    <property type="project" value="UniProtKB-EC"/>
</dbReference>
<keyword evidence="5" id="KW-0997">Cell inner membrane</keyword>
<feature type="transmembrane region" description="Helical" evidence="14">
    <location>
        <begin position="37"/>
        <end position="56"/>
    </location>
</feature>
<evidence type="ECO:0000256" key="4">
    <source>
        <dbReference type="ARBA" id="ARBA00022475"/>
    </source>
</evidence>
<keyword evidence="7 14" id="KW-0812">Transmembrane</keyword>
<comment type="subcellular location">
    <subcellularLocation>
        <location evidence="2">Cell membrane</location>
    </subcellularLocation>
    <subcellularLocation>
        <location evidence="1">Membrane</location>
        <topology evidence="1">Single-pass membrane protein</topology>
    </subcellularLocation>
</comment>
<keyword evidence="10" id="KW-0573">Peptidoglycan synthesis</keyword>
<dbReference type="AlphaFoldDB" id="A0A928W1W9"/>
<evidence type="ECO:0000313" key="17">
    <source>
        <dbReference type="EMBL" id="MBE9042403.1"/>
    </source>
</evidence>
<reference evidence="17" key="1">
    <citation type="submission" date="2020-10" db="EMBL/GenBank/DDBJ databases">
        <authorList>
            <person name="Castelo-Branco R."/>
            <person name="Eusebio N."/>
            <person name="Adriana R."/>
            <person name="Vieira A."/>
            <person name="Brugerolle De Fraissinette N."/>
            <person name="Rezende De Castro R."/>
            <person name="Schneider M.P."/>
            <person name="Vasconcelos V."/>
            <person name="Leao P.N."/>
        </authorList>
    </citation>
    <scope>NUCLEOTIDE SEQUENCE</scope>
    <source>
        <strain evidence="17">LEGE 11467</strain>
    </source>
</reference>
<dbReference type="GO" id="GO:0008360">
    <property type="term" value="P:regulation of cell shape"/>
    <property type="evidence" value="ECO:0007669"/>
    <property type="project" value="UniProtKB-KW"/>
</dbReference>
<organism evidence="17 18">
    <name type="scientific">Zarconia navalis LEGE 11467</name>
    <dbReference type="NCBI Taxonomy" id="1828826"/>
    <lineage>
        <taxon>Bacteria</taxon>
        <taxon>Bacillati</taxon>
        <taxon>Cyanobacteriota</taxon>
        <taxon>Cyanophyceae</taxon>
        <taxon>Oscillatoriophycideae</taxon>
        <taxon>Oscillatoriales</taxon>
        <taxon>Oscillatoriales incertae sedis</taxon>
        <taxon>Zarconia</taxon>
        <taxon>Zarconia navalis</taxon>
    </lineage>
</organism>
<evidence type="ECO:0000256" key="5">
    <source>
        <dbReference type="ARBA" id="ARBA00022519"/>
    </source>
</evidence>
<evidence type="ECO:0000256" key="3">
    <source>
        <dbReference type="ARBA" id="ARBA00007171"/>
    </source>
</evidence>
<keyword evidence="17" id="KW-0121">Carboxypeptidase</keyword>
<keyword evidence="9" id="KW-0133">Cell shape</keyword>
<dbReference type="SUPFAM" id="SSF56519">
    <property type="entry name" value="Penicillin binding protein dimerisation domain"/>
    <property type="match status" value="1"/>
</dbReference>
<dbReference type="InterPro" id="IPR017790">
    <property type="entry name" value="Penicillin-binding_protein_2"/>
</dbReference>
<keyword evidence="18" id="KW-1185">Reference proteome</keyword>
<dbReference type="NCBIfam" id="TIGR03423">
    <property type="entry name" value="pbp2_mrdA"/>
    <property type="match status" value="1"/>
</dbReference>
<dbReference type="GO" id="GO:0008658">
    <property type="term" value="F:penicillin binding"/>
    <property type="evidence" value="ECO:0007669"/>
    <property type="project" value="InterPro"/>
</dbReference>
<dbReference type="InterPro" id="IPR036138">
    <property type="entry name" value="PBP_dimer_sf"/>
</dbReference>
<evidence type="ECO:0000256" key="11">
    <source>
        <dbReference type="ARBA" id="ARBA00022989"/>
    </source>
</evidence>
<dbReference type="Pfam" id="PF00905">
    <property type="entry name" value="Transpeptidase"/>
    <property type="match status" value="1"/>
</dbReference>
<evidence type="ECO:0000256" key="12">
    <source>
        <dbReference type="ARBA" id="ARBA00023136"/>
    </source>
</evidence>
<evidence type="ECO:0000256" key="9">
    <source>
        <dbReference type="ARBA" id="ARBA00022960"/>
    </source>
</evidence>
<evidence type="ECO:0000313" key="18">
    <source>
        <dbReference type="Proteomes" id="UP000621799"/>
    </source>
</evidence>
<evidence type="ECO:0000256" key="13">
    <source>
        <dbReference type="ARBA" id="ARBA00023316"/>
    </source>
</evidence>
<dbReference type="InterPro" id="IPR005311">
    <property type="entry name" value="PBP_dimer"/>
</dbReference>
<keyword evidence="6" id="KW-0645">Protease</keyword>
<evidence type="ECO:0000259" key="16">
    <source>
        <dbReference type="Pfam" id="PF03717"/>
    </source>
</evidence>
<dbReference type="PANTHER" id="PTHR30627">
    <property type="entry name" value="PEPTIDOGLYCAN D,D-TRANSPEPTIDASE"/>
    <property type="match status" value="1"/>
</dbReference>
<evidence type="ECO:0000259" key="15">
    <source>
        <dbReference type="Pfam" id="PF00905"/>
    </source>
</evidence>
<dbReference type="InterPro" id="IPR001460">
    <property type="entry name" value="PCN-bd_Tpept"/>
</dbReference>
<dbReference type="Gene3D" id="3.40.710.10">
    <property type="entry name" value="DD-peptidase/beta-lactamase superfamily"/>
    <property type="match status" value="1"/>
</dbReference>
<gene>
    <name evidence="17" type="primary">mrdA</name>
    <name evidence="17" type="ORF">IQ235_16650</name>
</gene>
<dbReference type="GO" id="GO:0006508">
    <property type="term" value="P:proteolysis"/>
    <property type="evidence" value="ECO:0007669"/>
    <property type="project" value="UniProtKB-KW"/>
</dbReference>
<evidence type="ECO:0000256" key="6">
    <source>
        <dbReference type="ARBA" id="ARBA00022670"/>
    </source>
</evidence>
<protein>
    <submittedName>
        <fullName evidence="17">Penicillin-binding protein 2</fullName>
        <ecNumber evidence="17">3.4.16.4</ecNumber>
    </submittedName>
</protein>
<keyword evidence="11 14" id="KW-1133">Transmembrane helix</keyword>
<feature type="domain" description="Penicillin-binding protein transpeptidase" evidence="15">
    <location>
        <begin position="282"/>
        <end position="593"/>
    </location>
</feature>
<dbReference type="EC" id="3.4.16.4" evidence="17"/>
<dbReference type="InterPro" id="IPR012338">
    <property type="entry name" value="Beta-lactam/transpept-like"/>
</dbReference>
<keyword evidence="13" id="KW-0961">Cell wall biogenesis/degradation</keyword>
<dbReference type="Gene3D" id="3.30.1390.30">
    <property type="entry name" value="Penicillin-binding protein 2a, domain 3"/>
    <property type="match status" value="1"/>
</dbReference>
<evidence type="ECO:0000256" key="2">
    <source>
        <dbReference type="ARBA" id="ARBA00004236"/>
    </source>
</evidence>
<proteinExistence type="inferred from homology"/>
<dbReference type="InterPro" id="IPR050515">
    <property type="entry name" value="Beta-lactam/transpept"/>
</dbReference>
<dbReference type="Pfam" id="PF03717">
    <property type="entry name" value="PBP_dimer"/>
    <property type="match status" value="1"/>
</dbReference>
<keyword evidence="12 14" id="KW-0472">Membrane</keyword>
<evidence type="ECO:0000256" key="8">
    <source>
        <dbReference type="ARBA" id="ARBA00022801"/>
    </source>
</evidence>
<comment type="similarity">
    <text evidence="3">Belongs to the transpeptidase family.</text>
</comment>
<feature type="domain" description="Penicillin-binding protein dimerisation" evidence="16">
    <location>
        <begin position="80"/>
        <end position="249"/>
    </location>
</feature>
<keyword evidence="8 17" id="KW-0378">Hydrolase</keyword>
<dbReference type="Gene3D" id="3.90.1310.10">
    <property type="entry name" value="Penicillin-binding protein 2a (Domain 2)"/>
    <property type="match status" value="1"/>
</dbReference>
<dbReference type="GO" id="GO:0071555">
    <property type="term" value="P:cell wall organization"/>
    <property type="evidence" value="ECO:0007669"/>
    <property type="project" value="UniProtKB-KW"/>
</dbReference>
<evidence type="ECO:0000256" key="14">
    <source>
        <dbReference type="SAM" id="Phobius"/>
    </source>
</evidence>
<evidence type="ECO:0000256" key="1">
    <source>
        <dbReference type="ARBA" id="ARBA00004167"/>
    </source>
</evidence>
<sequence>MKSDLYLSSARARPLSYTAKPSQISDRAALQGRTFRALFVMGIVSLGLGICSLRIAQLQLVQGKEHRAAAEDNRVRLVPVPAARGNILDRNDKPIAISRLSRSVYLWPRQQSRREWRVTATQLSSLLDLSTDEILEQLEKAGFSANVPVRIRRDLDRDTFIALSERTAEFPGLEIRGDSSRYYPHQNFAAHLLGYIGEATEDDLKENPNYPMGMLVGKMGVERSARVLLDGQWGNRLIEVNAKGEEIQELGTQEAEAGTSLNLTLNLDLQKTAQQALGDRRGAAVVLDAKTGAVLAMASAPTFDPNIFTRRVVAEEWERLQGVNKPFLNRALQGYPPGSTFKIVTSVAGMESGQFFPDSVLGTSSYITVGGTQFHEHSGGYGVIGFLDALAYSSNTFFYQVGMAAGPEEIAKWGKILGIGTTDLELLGLDGSLPGSLPTPEEKEELYGEPWYTGDTVSMSIGQGLVLVTPLELAVMVSTVANGGMRVKPHLLAQQTNTAETEPEPTGIAPGTLDVIRAGLQAVVESGTGRSLNDGSIPLTAGKTGTVEVPGQEDNSVYVAYGPASDPEIAIAVVVEEGGYGSKVAAPIAHELFKTYFGVASESPLESSDLPE</sequence>
<dbReference type="GO" id="GO:0005886">
    <property type="term" value="C:plasma membrane"/>
    <property type="evidence" value="ECO:0007669"/>
    <property type="project" value="UniProtKB-SubCell"/>
</dbReference>
<dbReference type="GO" id="GO:0009252">
    <property type="term" value="P:peptidoglycan biosynthetic process"/>
    <property type="evidence" value="ECO:0007669"/>
    <property type="project" value="UniProtKB-KW"/>
</dbReference>
<evidence type="ECO:0000256" key="10">
    <source>
        <dbReference type="ARBA" id="ARBA00022984"/>
    </source>
</evidence>
<dbReference type="EMBL" id="JADEXN010000349">
    <property type="protein sequence ID" value="MBE9042403.1"/>
    <property type="molecule type" value="Genomic_DNA"/>
</dbReference>
<dbReference type="Proteomes" id="UP000621799">
    <property type="component" value="Unassembled WGS sequence"/>
</dbReference>
<comment type="caution">
    <text evidence="17">The sequence shown here is derived from an EMBL/GenBank/DDBJ whole genome shotgun (WGS) entry which is preliminary data.</text>
</comment>
<dbReference type="RefSeq" id="WP_264322563.1">
    <property type="nucleotide sequence ID" value="NZ_JADEXN010000349.1"/>
</dbReference>
<evidence type="ECO:0000256" key="7">
    <source>
        <dbReference type="ARBA" id="ARBA00022692"/>
    </source>
</evidence>
<accession>A0A928W1W9</accession>
<keyword evidence="4" id="KW-1003">Cell membrane</keyword>
<dbReference type="SUPFAM" id="SSF56601">
    <property type="entry name" value="beta-lactamase/transpeptidase-like"/>
    <property type="match status" value="1"/>
</dbReference>
<name>A0A928W1W9_9CYAN</name>